<name>D2QWA2_PIRSD</name>
<protein>
    <submittedName>
        <fullName evidence="1">Uncharacterized protein</fullName>
    </submittedName>
</protein>
<reference evidence="1 2" key="1">
    <citation type="journal article" date="2009" name="Stand. Genomic Sci.">
        <title>Complete genome sequence of Pirellula staleyi type strain (ATCC 27377).</title>
        <authorList>
            <person name="Clum A."/>
            <person name="Tindall B.J."/>
            <person name="Sikorski J."/>
            <person name="Ivanova N."/>
            <person name="Mavrommatis K."/>
            <person name="Lucas S."/>
            <person name="Glavina del Rio T."/>
            <person name="Nolan M."/>
            <person name="Chen F."/>
            <person name="Tice H."/>
            <person name="Pitluck S."/>
            <person name="Cheng J.F."/>
            <person name="Chertkov O."/>
            <person name="Brettin T."/>
            <person name="Han C."/>
            <person name="Detter J.C."/>
            <person name="Kuske C."/>
            <person name="Bruce D."/>
            <person name="Goodwin L."/>
            <person name="Ovchinikova G."/>
            <person name="Pati A."/>
            <person name="Mikhailova N."/>
            <person name="Chen A."/>
            <person name="Palaniappan K."/>
            <person name="Land M."/>
            <person name="Hauser L."/>
            <person name="Chang Y.J."/>
            <person name="Jeffries C.D."/>
            <person name="Chain P."/>
            <person name="Rohde M."/>
            <person name="Goker M."/>
            <person name="Bristow J."/>
            <person name="Eisen J.A."/>
            <person name="Markowitz V."/>
            <person name="Hugenholtz P."/>
            <person name="Kyrpides N.C."/>
            <person name="Klenk H.P."/>
            <person name="Lapidus A."/>
        </authorList>
    </citation>
    <scope>NUCLEOTIDE SEQUENCE [LARGE SCALE GENOMIC DNA]</scope>
    <source>
        <strain evidence="2">ATCC 27377 / DSM 6068 / ICPB 4128</strain>
    </source>
</reference>
<dbReference type="EMBL" id="CP001848">
    <property type="protein sequence ID" value="ADB15977.1"/>
    <property type="molecule type" value="Genomic_DNA"/>
</dbReference>
<sequence length="414" mass="46970">MHALFLLKNSRANDEELRFTLRSVALNWPWITKVWIFGDRPHFMADCPERIEHVPHEYIARVSGFRTPVRNMFLMTYLASLLPELSAEFMLCTDDTAILHPMSLEDASIVRYIEDLKEVKSRGTGLWKDALWRTHDTLKRLGYPSLNFEAHVPSVFSKKQVIEAYFDLRDFVSEDRFYGLLVKTAVYSHTMKNRKFPIVRLKDEQSVAGFHHRPASYEAIELASRGKKFLNFDDDAFDQAMVQYLTTRFPEPSCFENPLAPPPAISPRQESFEGIATSPWTGAFPRRIVVACRNFPALPILLKQLKLLPAESLLHCVGLPQTVAAELDGSRVKISNDLATVIEATKTSSIAIAWDCKPMEERAIQMKVPLLSLNDATFTLGGSGDTTPGTRREFASVSSPAMIIDRLRHLWEGI</sequence>
<proteinExistence type="predicted"/>
<dbReference type="STRING" id="530564.Psta_1299"/>
<dbReference type="KEGG" id="psl:Psta_1299"/>
<organism evidence="1 2">
    <name type="scientific">Pirellula staleyi (strain ATCC 27377 / DSM 6068 / ICPB 4128)</name>
    <name type="common">Pirella staleyi</name>
    <dbReference type="NCBI Taxonomy" id="530564"/>
    <lineage>
        <taxon>Bacteria</taxon>
        <taxon>Pseudomonadati</taxon>
        <taxon>Planctomycetota</taxon>
        <taxon>Planctomycetia</taxon>
        <taxon>Pirellulales</taxon>
        <taxon>Pirellulaceae</taxon>
        <taxon>Pirellula</taxon>
    </lineage>
</organism>
<gene>
    <name evidence="1" type="ordered locus">Psta_1299</name>
</gene>
<dbReference type="HOGENOM" id="CLU_663671_0_0_0"/>
<accession>D2QWA2</accession>
<dbReference type="Proteomes" id="UP000001887">
    <property type="component" value="Chromosome"/>
</dbReference>
<evidence type="ECO:0000313" key="2">
    <source>
        <dbReference type="Proteomes" id="UP000001887"/>
    </source>
</evidence>
<keyword evidence="2" id="KW-1185">Reference proteome</keyword>
<dbReference type="AlphaFoldDB" id="D2QWA2"/>
<evidence type="ECO:0000313" key="1">
    <source>
        <dbReference type="EMBL" id="ADB15977.1"/>
    </source>
</evidence>
<dbReference type="eggNOG" id="ENOG5033T7Q">
    <property type="taxonomic scope" value="Bacteria"/>
</dbReference>
<dbReference type="OrthoDB" id="9776077at2"/>